<feature type="non-terminal residue" evidence="1">
    <location>
        <position position="32"/>
    </location>
</feature>
<gene>
    <name evidence="1" type="ORF">DBR06_SOUSAS12910010</name>
</gene>
<name>A0A484GI36_SOUCH</name>
<evidence type="ECO:0000313" key="2">
    <source>
        <dbReference type="Proteomes" id="UP000295264"/>
    </source>
</evidence>
<dbReference type="AlphaFoldDB" id="A0A484GI36"/>
<comment type="caution">
    <text evidence="1">The sequence shown here is derived from an EMBL/GenBank/DDBJ whole genome shotgun (WGS) entry which is preliminary data.</text>
</comment>
<proteinExistence type="predicted"/>
<organism evidence="1 2">
    <name type="scientific">Sousa chinensis</name>
    <name type="common">Indo-pacific humpbacked dolphin</name>
    <name type="synonym">Steno chinensis</name>
    <dbReference type="NCBI Taxonomy" id="103600"/>
    <lineage>
        <taxon>Eukaryota</taxon>
        <taxon>Metazoa</taxon>
        <taxon>Chordata</taxon>
        <taxon>Craniata</taxon>
        <taxon>Vertebrata</taxon>
        <taxon>Euteleostomi</taxon>
        <taxon>Mammalia</taxon>
        <taxon>Eutheria</taxon>
        <taxon>Laurasiatheria</taxon>
        <taxon>Artiodactyla</taxon>
        <taxon>Whippomorpha</taxon>
        <taxon>Cetacea</taxon>
        <taxon>Odontoceti</taxon>
        <taxon>Delphinidae</taxon>
        <taxon>Sousa</taxon>
    </lineage>
</organism>
<reference evidence="1 2" key="1">
    <citation type="journal article" date="2018" name="Genomics">
        <title>Molecular footprints of inshore aquatic adaptation in Indo-Pacific humpback dolphin (Sousa chinensis).</title>
        <authorList>
            <person name="Ming Y."/>
            <person name="Jian J."/>
            <person name="Yu F."/>
            <person name="Yu X."/>
            <person name="Wang J."/>
            <person name="Liu W."/>
        </authorList>
    </citation>
    <scope>NUCLEOTIDE SEQUENCE [LARGE SCALE GENOMIC DNA]</scope>
    <source>
        <strain evidence="1">MY-2018</strain>
        <tissue evidence="1">Skin</tissue>
    </source>
</reference>
<sequence>MALGNKEKKGHSAIKKRVTREYITNIHKHIHG</sequence>
<keyword evidence="2" id="KW-1185">Reference proteome</keyword>
<dbReference type="Proteomes" id="UP000295264">
    <property type="component" value="Unassembled WGS sequence"/>
</dbReference>
<protein>
    <submittedName>
        <fullName evidence="1">Uncharacterized protein</fullName>
    </submittedName>
</protein>
<accession>A0A484GI36</accession>
<dbReference type="EMBL" id="QWLN02007748">
    <property type="protein sequence ID" value="TEA35128.1"/>
    <property type="molecule type" value="Genomic_DNA"/>
</dbReference>
<evidence type="ECO:0000313" key="1">
    <source>
        <dbReference type="EMBL" id="TEA35128.1"/>
    </source>
</evidence>